<name>D9PL99_9ZZZZ</name>
<organism evidence="1">
    <name type="scientific">sediment metagenome</name>
    <dbReference type="NCBI Taxonomy" id="749907"/>
    <lineage>
        <taxon>unclassified sequences</taxon>
        <taxon>metagenomes</taxon>
        <taxon>ecological metagenomes</taxon>
    </lineage>
</organism>
<dbReference type="EMBL" id="ADZX01000705">
    <property type="protein sequence ID" value="EFK95665.1"/>
    <property type="molecule type" value="Genomic_DNA"/>
</dbReference>
<reference evidence="1" key="2">
    <citation type="journal article" date="2011" name="Microb. Ecol.">
        <title>Taxonomic and Functional Metagenomic Profiling of the Microbial Community in the Anoxic Sediment of a Sub-saline Shallow Lake (Laguna de Carrizo, Central Spain).</title>
        <authorList>
            <person name="Ferrer M."/>
            <person name="Guazzaroni M.E."/>
            <person name="Richter M."/>
            <person name="Garcia-Salamanca A."/>
            <person name="Yarza P."/>
            <person name="Suarez-Suarez A."/>
            <person name="Solano J."/>
            <person name="Alcaide M."/>
            <person name="van Dillewijn P."/>
            <person name="Molina-Henares M.A."/>
            <person name="Lopez-Cortes N."/>
            <person name="Al-Ramahi Y."/>
            <person name="Guerrero C."/>
            <person name="Acosta A."/>
            <person name="de Eugenio L.I."/>
            <person name="Martinez V."/>
            <person name="Marques S."/>
            <person name="Rojo F."/>
            <person name="Santero E."/>
            <person name="Genilloud O."/>
            <person name="Perez-Perez J."/>
            <person name="Rossello-Mora R."/>
            <person name="Ramos J.L."/>
        </authorList>
    </citation>
    <scope>NUCLEOTIDE SEQUENCE</scope>
</reference>
<accession>D9PL99</accession>
<sequence length="136" mass="14541">MVFFVSFFSFALTEEDCILKYAETSKTQKDIKTYNNCIKQAKEEEKNATSTPAVTIDSTSTSTNTNSVNVGVTASATEGGSFSSTNPDTLLTKYCADRKAIIDNGGLVKYDGGVCDGENDSEGFNKLVTTANSILS</sequence>
<proteinExistence type="predicted"/>
<evidence type="ECO:0000313" key="1">
    <source>
        <dbReference type="EMBL" id="EFK95665.1"/>
    </source>
</evidence>
<reference evidence="1" key="1">
    <citation type="submission" date="2010-07" db="EMBL/GenBank/DDBJ databases">
        <authorList>
            <consortium name="CONSOLIDER consortium CSD2007-00005"/>
            <person name="Guazzaroni M.-E."/>
            <person name="Richter M."/>
            <person name="Garcia-Salamanca A."/>
            <person name="Yarza P."/>
            <person name="Ferrer M."/>
        </authorList>
    </citation>
    <scope>NUCLEOTIDE SEQUENCE</scope>
</reference>
<protein>
    <submittedName>
        <fullName evidence="1">Uncharacterized protein</fullName>
    </submittedName>
</protein>
<comment type="caution">
    <text evidence="1">The sequence shown here is derived from an EMBL/GenBank/DDBJ whole genome shotgun (WGS) entry which is preliminary data.</text>
</comment>
<dbReference type="AlphaFoldDB" id="D9PL99"/>
<gene>
    <name evidence="1" type="ORF">LDC_2322</name>
</gene>